<feature type="domain" description="Bacterial Ig-like" evidence="1">
    <location>
        <begin position="3"/>
        <end position="82"/>
    </location>
</feature>
<reference evidence="2 3" key="1">
    <citation type="journal article" date="2015" name="Nature">
        <title>rRNA introns, odd ribosomes, and small enigmatic genomes across a large radiation of phyla.</title>
        <authorList>
            <person name="Brown C.T."/>
            <person name="Hug L.A."/>
            <person name="Thomas B.C."/>
            <person name="Sharon I."/>
            <person name="Castelle C.J."/>
            <person name="Singh A."/>
            <person name="Wilkins M.J."/>
            <person name="Williams K.H."/>
            <person name="Banfield J.F."/>
        </authorList>
    </citation>
    <scope>NUCLEOTIDE SEQUENCE [LARGE SCALE GENOMIC DNA]</scope>
</reference>
<proteinExistence type="predicted"/>
<dbReference type="Pfam" id="PF19077">
    <property type="entry name" value="Big_13"/>
    <property type="match status" value="1"/>
</dbReference>
<gene>
    <name evidence="2" type="ORF">UV56_C0018G0009</name>
</gene>
<dbReference type="InterPro" id="IPR013783">
    <property type="entry name" value="Ig-like_fold"/>
</dbReference>
<dbReference type="InterPro" id="IPR044016">
    <property type="entry name" value="Big_13"/>
</dbReference>
<organism evidence="2 3">
    <name type="scientific">Candidatus Woesebacteria bacterium GW2011_GWC1_43_10b</name>
    <dbReference type="NCBI Taxonomy" id="1618585"/>
    <lineage>
        <taxon>Bacteria</taxon>
        <taxon>Candidatus Woeseibacteriota</taxon>
    </lineage>
</organism>
<dbReference type="InterPro" id="IPR036249">
    <property type="entry name" value="Thioredoxin-like_sf"/>
</dbReference>
<protein>
    <recommendedName>
        <fullName evidence="1">Bacterial Ig-like domain-containing protein</fullName>
    </recommendedName>
</protein>
<dbReference type="EMBL" id="LCEY01000018">
    <property type="protein sequence ID" value="KKS80418.1"/>
    <property type="molecule type" value="Genomic_DNA"/>
</dbReference>
<evidence type="ECO:0000313" key="3">
    <source>
        <dbReference type="Proteomes" id="UP000034611"/>
    </source>
</evidence>
<feature type="non-terminal residue" evidence="2">
    <location>
        <position position="1"/>
    </location>
</feature>
<dbReference type="InterPro" id="IPR014756">
    <property type="entry name" value="Ig_E-set"/>
</dbReference>
<name>A0A0G1F0S1_9BACT</name>
<dbReference type="Proteomes" id="UP000034611">
    <property type="component" value="Unassembled WGS sequence"/>
</dbReference>
<comment type="caution">
    <text evidence="2">The sequence shown here is derived from an EMBL/GenBank/DDBJ whole genome shotgun (WGS) entry which is preliminary data.</text>
</comment>
<evidence type="ECO:0000313" key="2">
    <source>
        <dbReference type="EMBL" id="KKS80418.1"/>
    </source>
</evidence>
<dbReference type="SUPFAM" id="SSF52833">
    <property type="entry name" value="Thioredoxin-like"/>
    <property type="match status" value="1"/>
</dbReference>
<dbReference type="Gene3D" id="2.60.40.10">
    <property type="entry name" value="Immunoglobulins"/>
    <property type="match status" value="1"/>
</dbReference>
<accession>A0A0G1F0S1</accession>
<dbReference type="SUPFAM" id="SSF81296">
    <property type="entry name" value="E set domains"/>
    <property type="match status" value="1"/>
</dbReference>
<sequence>TPNPTKDQTPTISGVAQNGTFSVDAVEISLNGGESWQKIGDRSGAFSFTAQVLPDGNYEIVARALDKEGNVGLSNPQTLVVDLLQPIIGGSFFNAGSQFLIPDNGVTKGVIGAVINYTLSTKGGVTKVTTEINGKAIEFTEVSDEVWQTPLIFDEPGVYSLNIKAQDGADNVQTAVASPIIIEEPGNITNWVTSANLDNVDVTLYFYNPELKNWVVWDGAHFGQQNPVKTSNEHYSFLVPAGKYYLSLEKGGYRKANSEIMNFDNSSIINFDFTLKQRPGITLKLPIIGNIELRLPSLIPDSLPIVSKTPTGFELPAQNLENIDFSSVANLSSALDTKALVSFVSLWSPLSVDQISILNSTVDSLPAEDKIVLVFIQQSQGEVDNYLKRGSYKVASFVDQYGLSLESINPKVLPLNVFVDSHGKSSMAVEGPISKEKILEAFANLK</sequence>
<evidence type="ECO:0000259" key="1">
    <source>
        <dbReference type="Pfam" id="PF19077"/>
    </source>
</evidence>
<dbReference type="AlphaFoldDB" id="A0A0G1F0S1"/>